<dbReference type="CDD" id="cd00081">
    <property type="entry name" value="Hint"/>
    <property type="match status" value="1"/>
</dbReference>
<feature type="compositionally biased region" description="Pro residues" evidence="1">
    <location>
        <begin position="848"/>
        <end position="861"/>
    </location>
</feature>
<dbReference type="RefSeq" id="WP_107889628.1">
    <property type="nucleotide sequence ID" value="NZ_CP028519.1"/>
</dbReference>
<feature type="region of interest" description="Disordered" evidence="1">
    <location>
        <begin position="844"/>
        <end position="864"/>
    </location>
</feature>
<keyword evidence="3" id="KW-1185">Reference proteome</keyword>
<accession>A0A2S0PBS1</accession>
<evidence type="ECO:0000313" key="3">
    <source>
        <dbReference type="Proteomes" id="UP000244173"/>
    </source>
</evidence>
<dbReference type="SUPFAM" id="SSF51294">
    <property type="entry name" value="Hedgehog/intein (Hint) domain"/>
    <property type="match status" value="1"/>
</dbReference>
<dbReference type="EMBL" id="CP028519">
    <property type="protein sequence ID" value="AVY94840.1"/>
    <property type="molecule type" value="Genomic_DNA"/>
</dbReference>
<dbReference type="STRING" id="1122240.GCA_000620105_02643"/>
<proteinExistence type="predicted"/>
<dbReference type="Gene3D" id="2.170.16.10">
    <property type="entry name" value="Hedgehog/Intein (Hint) domain"/>
    <property type="match status" value="1"/>
</dbReference>
<organism evidence="2 3">
    <name type="scientific">Microvirgula aerodenitrificans</name>
    <dbReference type="NCBI Taxonomy" id="57480"/>
    <lineage>
        <taxon>Bacteria</taxon>
        <taxon>Pseudomonadati</taxon>
        <taxon>Pseudomonadota</taxon>
        <taxon>Betaproteobacteria</taxon>
        <taxon>Neisseriales</taxon>
        <taxon>Aquaspirillaceae</taxon>
        <taxon>Microvirgula</taxon>
    </lineage>
</organism>
<dbReference type="Proteomes" id="UP000244173">
    <property type="component" value="Chromosome"/>
</dbReference>
<evidence type="ECO:0000256" key="1">
    <source>
        <dbReference type="SAM" id="MobiDB-lite"/>
    </source>
</evidence>
<protein>
    <recommendedName>
        <fullName evidence="4">Intein C-terminal splicing domain-containing protein</fullName>
    </recommendedName>
</protein>
<reference evidence="2 3" key="1">
    <citation type="submission" date="2018-04" db="EMBL/GenBank/DDBJ databases">
        <title>Denitrifier Microvirgula.</title>
        <authorList>
            <person name="Anderson E."/>
            <person name="Jang J."/>
            <person name="Ishii S."/>
        </authorList>
    </citation>
    <scope>NUCLEOTIDE SEQUENCE [LARGE SCALE GENOMIC DNA]</scope>
    <source>
        <strain evidence="2 3">BE2.4</strain>
    </source>
</reference>
<evidence type="ECO:0000313" key="2">
    <source>
        <dbReference type="EMBL" id="AVY94840.1"/>
    </source>
</evidence>
<sequence>MKFQIAARFDGCTLFDGKLNSTMQCRLDLAGEYYLIYIDMPATRDRVDGDNLDVFKLLNQAFGTGLPENALYVQDAGFFTFSHRGTTPGDKTLLDVFPQSMLPASVAAVSGPVVDTSSFWLTIRLKGNDLFNSLIEVGYREGDTPQADISLSGTLSHTLSAGDALRQTIYTAILPDIRLLGLFAFRQLKLQYRFATDAEYAISGKLELALFGQAYGFDGMVVSNARTLKACLSASDPGHEIDKPFYGAMLGVTFRKLIFGVFYTFSDSKARPPVKATGLYRVQGSIDYANLKLSGQIYLQDTTPLLAAVSVDQDLSIRDLFHASIPHFHWPDDLIDITFLDGSCLYYQDENSGPMPLDVSGFNCPVAGQLPVAVPTQKITYLPGFHIHSVFDITLLSTLRIIGDVRIASKGVSATIQLADPIRIYILQITGGKQGGGPVFSFDTVDGSEMGFGCSLLFFQEDFGIDVKVRGRKSQGSELKIDGTLSSAQTFPPMFTTPPTLGFSYSRKDGFKVDNWPAFDFVSEAIDFIEEMKQIANRNRSACGALADFVNKELLASTFRISPSFSTRSDGLYLVLNGTYRLTAAGVEFAHLEFPEAVAFSLPDSLSMQALPAAITDALAGAAESFVTGLMNNSEAVATFLALMAGKQAAQYALSLVCKGLADGAVSAATEAGATALAAAGGVISALSIAAVGGAVSHSTSKSCFIAGTLVTLADGVQCPIESVCPGDVLLGADGAHNRVLGLDSPRLGSRHLYALNRGRHFVTAEHPFMTRAGWCALDPLATRREIPGLAVGLLQAGDLLCRQDGSVTELRTLTATRADARLQLYNFVLDGNHSYYADGYLVHNKDPQPPPTPGQNPKPPAGLSASYLNGVVQASWSSAPNASGYRVQWRDPAGKVLGDVSLSFMQTSASFPVGAEAVAGNYSMAVMACLGDFTSDASLVSMPKLQTPLLRAGLVTPTGGTIGPNVTLLLQWDDVAGATDYLLHLSRNGERLPPEPVKAPALALPWRFDADQPAGDYAFSLGASAGSAAIPGDDSPVQVWTRLGTPGQVRASSSGTTVTARWTGVAGVQRYLLTLLDPVGKPVCQQVDASGTSQAELQLPPPVSFGTYTLFVACLPDSAASRQVPGIWSAAVLVTVQATLAQLAAQSFSEHLDGAACGRRLIAAYPDADSTAMAIAMQQAGYVSADTAAGLKAAWPDISATALTAALIAAYGAPPVPTLNQLAAEAFSGHLDGAACGRRLIAAFPDTGSTAMAIAMQQAGYPPDATGQGLKAAFPSLSAPALLAALVSAYGKA</sequence>
<dbReference type="InterPro" id="IPR036844">
    <property type="entry name" value="Hint_dom_sf"/>
</dbReference>
<evidence type="ECO:0008006" key="4">
    <source>
        <dbReference type="Google" id="ProtNLM"/>
    </source>
</evidence>
<dbReference type="KEGG" id="maer:DAI18_12920"/>
<name>A0A2S0PBS1_9NEIS</name>
<gene>
    <name evidence="2" type="ORF">DAI18_12920</name>
</gene>
<dbReference type="OrthoDB" id="9780884at2"/>